<dbReference type="GO" id="GO:0016491">
    <property type="term" value="F:oxidoreductase activity"/>
    <property type="evidence" value="ECO:0007669"/>
    <property type="project" value="UniProtKB-KW"/>
</dbReference>
<sequence length="255" mass="26001">MDGLFSLEGKVALVTGASSGLGAHFAKILAAAGATVVAAARRQEKLETLVADITAAGGQAAAVGMDVTDAASVTEGIADIEQTHGGIDILVNNAGVAGSRYSLNVTETEFDHIMNANLKGAWRVAQAVARLASANERCCSIINIASILGLRVSFGESVYAISKAAVVQMTKAMALELAPKGIRVNAIAPGYFATEMNSEYLNSDAGQAYLKGTPAGRMGDIDELSGPLLLLASEAGSFVNGAILPVDGGHLVKAL</sequence>
<accession>A0A5P9NPZ0</accession>
<gene>
    <name evidence="5" type="ORF">EY643_09965</name>
</gene>
<proteinExistence type="inferred from homology"/>
<evidence type="ECO:0000256" key="1">
    <source>
        <dbReference type="ARBA" id="ARBA00006484"/>
    </source>
</evidence>
<dbReference type="InterPro" id="IPR020904">
    <property type="entry name" value="Sc_DH/Rdtase_CS"/>
</dbReference>
<dbReference type="PRINTS" id="PR00080">
    <property type="entry name" value="SDRFAMILY"/>
</dbReference>
<dbReference type="InterPro" id="IPR036291">
    <property type="entry name" value="NAD(P)-bd_dom_sf"/>
</dbReference>
<evidence type="ECO:0000256" key="2">
    <source>
        <dbReference type="ARBA" id="ARBA00022857"/>
    </source>
</evidence>
<dbReference type="Pfam" id="PF13561">
    <property type="entry name" value="adh_short_C2"/>
    <property type="match status" value="1"/>
</dbReference>
<dbReference type="InterPro" id="IPR002347">
    <property type="entry name" value="SDR_fam"/>
</dbReference>
<protein>
    <submittedName>
        <fullName evidence="5">SDR family oxidoreductase</fullName>
    </submittedName>
</protein>
<dbReference type="PROSITE" id="PS00061">
    <property type="entry name" value="ADH_SHORT"/>
    <property type="match status" value="1"/>
</dbReference>
<evidence type="ECO:0000256" key="3">
    <source>
        <dbReference type="ARBA" id="ARBA00023002"/>
    </source>
</evidence>
<comment type="similarity">
    <text evidence="1">Belongs to the short-chain dehydrogenases/reductases (SDR) family.</text>
</comment>
<keyword evidence="3" id="KW-0560">Oxidoreductase</keyword>
<dbReference type="PANTHER" id="PTHR43618:SF8">
    <property type="entry name" value="7ALPHA-HYDROXYSTEROID DEHYDROGENASE"/>
    <property type="match status" value="1"/>
</dbReference>
<organism evidence="5 6">
    <name type="scientific">Halioglobus maricola</name>
    <dbReference type="NCBI Taxonomy" id="2601894"/>
    <lineage>
        <taxon>Bacteria</taxon>
        <taxon>Pseudomonadati</taxon>
        <taxon>Pseudomonadota</taxon>
        <taxon>Gammaproteobacteria</taxon>
        <taxon>Cellvibrionales</taxon>
        <taxon>Halieaceae</taxon>
        <taxon>Halioglobus</taxon>
    </lineage>
</organism>
<dbReference type="InterPro" id="IPR057326">
    <property type="entry name" value="KR_dom"/>
</dbReference>
<dbReference type="FunFam" id="3.40.50.720:FF:000084">
    <property type="entry name" value="Short-chain dehydrogenase reductase"/>
    <property type="match status" value="1"/>
</dbReference>
<dbReference type="SUPFAM" id="SSF51735">
    <property type="entry name" value="NAD(P)-binding Rossmann-fold domains"/>
    <property type="match status" value="1"/>
</dbReference>
<dbReference type="PRINTS" id="PR00081">
    <property type="entry name" value="GDHRDH"/>
</dbReference>
<reference evidence="5 6" key="1">
    <citation type="submission" date="2019-02" db="EMBL/GenBank/DDBJ databases">
        <authorList>
            <person name="Li S.-H."/>
        </authorList>
    </citation>
    <scope>NUCLEOTIDE SEQUENCE [LARGE SCALE GENOMIC DNA]</scope>
    <source>
        <strain evidence="5 6">IMCC14385</strain>
    </source>
</reference>
<evidence type="ECO:0000313" key="6">
    <source>
        <dbReference type="Proteomes" id="UP000326287"/>
    </source>
</evidence>
<dbReference type="KEGG" id="halc:EY643_09965"/>
<dbReference type="PANTHER" id="PTHR43618">
    <property type="entry name" value="7-ALPHA-HYDROXYSTEROID DEHYDROGENASE"/>
    <property type="match status" value="1"/>
</dbReference>
<keyword evidence="6" id="KW-1185">Reference proteome</keyword>
<dbReference type="SMART" id="SM00822">
    <property type="entry name" value="PKS_KR"/>
    <property type="match status" value="1"/>
</dbReference>
<keyword evidence="2" id="KW-0521">NADP</keyword>
<feature type="domain" description="Ketoreductase" evidence="4">
    <location>
        <begin position="10"/>
        <end position="190"/>
    </location>
</feature>
<name>A0A5P9NPZ0_9GAMM</name>
<evidence type="ECO:0000313" key="5">
    <source>
        <dbReference type="EMBL" id="QFU77842.1"/>
    </source>
</evidence>
<dbReference type="Proteomes" id="UP000326287">
    <property type="component" value="Chromosome"/>
</dbReference>
<dbReference type="EMBL" id="CP036422">
    <property type="protein sequence ID" value="QFU77842.1"/>
    <property type="molecule type" value="Genomic_DNA"/>
</dbReference>
<dbReference type="OrthoDB" id="9803333at2"/>
<dbReference type="InterPro" id="IPR052178">
    <property type="entry name" value="Sec_Metab_Biosynth_SDR"/>
</dbReference>
<dbReference type="AlphaFoldDB" id="A0A5P9NPZ0"/>
<evidence type="ECO:0000259" key="4">
    <source>
        <dbReference type="SMART" id="SM00822"/>
    </source>
</evidence>
<dbReference type="Gene3D" id="3.40.50.720">
    <property type="entry name" value="NAD(P)-binding Rossmann-like Domain"/>
    <property type="match status" value="1"/>
</dbReference>